<organism evidence="2">
    <name type="scientific">Rhizophora mucronata</name>
    <name type="common">Asiatic mangrove</name>
    <dbReference type="NCBI Taxonomy" id="61149"/>
    <lineage>
        <taxon>Eukaryota</taxon>
        <taxon>Viridiplantae</taxon>
        <taxon>Streptophyta</taxon>
        <taxon>Embryophyta</taxon>
        <taxon>Tracheophyta</taxon>
        <taxon>Spermatophyta</taxon>
        <taxon>Magnoliopsida</taxon>
        <taxon>eudicotyledons</taxon>
        <taxon>Gunneridae</taxon>
        <taxon>Pentapetalae</taxon>
        <taxon>rosids</taxon>
        <taxon>fabids</taxon>
        <taxon>Malpighiales</taxon>
        <taxon>Rhizophoraceae</taxon>
        <taxon>Rhizophora</taxon>
    </lineage>
</organism>
<keyword evidence="1" id="KW-0472">Membrane</keyword>
<protein>
    <submittedName>
        <fullName evidence="2">Uncharacterized protein</fullName>
    </submittedName>
</protein>
<keyword evidence="1" id="KW-1133">Transmembrane helix</keyword>
<proteinExistence type="predicted"/>
<keyword evidence="1" id="KW-0812">Transmembrane</keyword>
<evidence type="ECO:0000256" key="1">
    <source>
        <dbReference type="SAM" id="Phobius"/>
    </source>
</evidence>
<sequence length="139" mass="16520">MKCLLSISCPQFLFLFHSSFCGKKKKKILSFSLHISWRWCIHGFTLFLCNWSKLYLSVFAFIIYSPYRRKCGSCLLCCPIILPSTLPKKKGVVNGSINECWKEKLPPKPFFPTKFSKWTHDSYRYAYYHFLIDLIFFFI</sequence>
<reference evidence="2" key="1">
    <citation type="submission" date="2018-02" db="EMBL/GenBank/DDBJ databases">
        <title>Rhizophora mucronata_Transcriptome.</title>
        <authorList>
            <person name="Meera S.P."/>
            <person name="Sreeshan A."/>
            <person name="Augustine A."/>
        </authorList>
    </citation>
    <scope>NUCLEOTIDE SEQUENCE</scope>
    <source>
        <tissue evidence="2">Leaf</tissue>
    </source>
</reference>
<dbReference type="AlphaFoldDB" id="A0A2P2LAT6"/>
<accession>A0A2P2LAT6</accession>
<feature type="transmembrane region" description="Helical" evidence="1">
    <location>
        <begin position="45"/>
        <end position="64"/>
    </location>
</feature>
<dbReference type="EMBL" id="GGEC01034613">
    <property type="protein sequence ID" value="MBX15097.1"/>
    <property type="molecule type" value="Transcribed_RNA"/>
</dbReference>
<name>A0A2P2LAT6_RHIMU</name>
<evidence type="ECO:0000313" key="2">
    <source>
        <dbReference type="EMBL" id="MBX15097.1"/>
    </source>
</evidence>